<dbReference type="Gene3D" id="3.40.50.300">
    <property type="entry name" value="P-loop containing nucleotide triphosphate hydrolases"/>
    <property type="match status" value="1"/>
</dbReference>
<evidence type="ECO:0000259" key="1">
    <source>
        <dbReference type="Pfam" id="PF03354"/>
    </source>
</evidence>
<reference evidence="3 4" key="1">
    <citation type="journal article" date="2023" name="Microb. Genom.">
        <title>Mesoterricola silvestris gen. nov., sp. nov., Mesoterricola sediminis sp. nov., Geothrix oryzae sp. nov., Geothrix edaphica sp. nov., Geothrix rubra sp. nov., and Geothrix limicola sp. nov., six novel members of Acidobacteriota isolated from soils.</title>
        <authorList>
            <person name="Weisberg A.J."/>
            <person name="Pearce E."/>
            <person name="Kramer C.G."/>
            <person name="Chang J.H."/>
            <person name="Clarke C.R."/>
        </authorList>
    </citation>
    <scope>NUCLEOTIDE SEQUENCE [LARGE SCALE GENOMIC DNA]</scope>
    <source>
        <strain evidence="3 4">NE20-4-1</strain>
    </source>
</reference>
<evidence type="ECO:0000313" key="4">
    <source>
        <dbReference type="Proteomes" id="UP001282474"/>
    </source>
</evidence>
<dbReference type="RefSeq" id="WP_319703549.1">
    <property type="nucleotide sequence ID" value="NZ_JARAWJ010000067.1"/>
</dbReference>
<dbReference type="Pfam" id="PF20441">
    <property type="entry name" value="TerL_nuclease"/>
    <property type="match status" value="1"/>
</dbReference>
<feature type="domain" description="Terminase large subunit-like ATPase" evidence="1">
    <location>
        <begin position="90"/>
        <end position="264"/>
    </location>
</feature>
<sequence length="576" mass="64075">MTVSSTEALSLEDMAQGLPVPRAALYELGLTEEDVQVALESKPDVVAFHADRAPGAFFSVEAARRAKSAIESFKHTKGRWGGTPLKLMPWQLVWVIAPVFGWLYFDEELGRAVRVIRAAWVEVPRKNGKSTLSSGIALTLLSADREIGPEVYTAGVDREQASRIFNDAKQMAMSSRAAKQAIQPKAAVLVGRRNGGILRALSRVAEAAHGLNVHGGVVDEVHVHKSRDLIEAIETGTGAREQPLIVYITTADEGTEHTIYDEKHTYTVRVFENVVEDPSHYGVIWRAGQDDDPFAEATWHKANPGLRYGAPTLKSIQDAARKAATTPSAFPGFCRLYLNKRMSMKSRWMPMPLWDANRGELSSDKRLKFQDAWGGLDLSAVSDLTAWVLVVKSRQPGVELEIVPHFWLPEERLDDLSHQLQVPLRDWAEQGLLHLTEGDAIDYSAVEDQILKDSRTYRIKRVGYDRMFAGGSLQRIEDNPRIGEVVPINQTYLGQSPAVKEAERLLRVHGLRHDGHPVLRWNAQSAEVIRDGNDNVRLVKPNRDKASARIDGMAALVNAVDGYLRRRTKRDEAATA</sequence>
<accession>A0ABU4N5H8</accession>
<dbReference type="Pfam" id="PF03354">
    <property type="entry name" value="TerL_ATPase"/>
    <property type="match status" value="1"/>
</dbReference>
<dbReference type="InterPro" id="IPR046461">
    <property type="entry name" value="TerL_ATPase"/>
</dbReference>
<gene>
    <name evidence="3" type="ORF">PV383_44095</name>
</gene>
<dbReference type="Proteomes" id="UP001282474">
    <property type="component" value="Unassembled WGS sequence"/>
</dbReference>
<name>A0ABU4N5H8_9ACTN</name>
<dbReference type="PANTHER" id="PTHR41287">
    <property type="match status" value="1"/>
</dbReference>
<comment type="caution">
    <text evidence="3">The sequence shown here is derived from an EMBL/GenBank/DDBJ whole genome shotgun (WGS) entry which is preliminary data.</text>
</comment>
<organism evidence="3 4">
    <name type="scientific">Streptomyces caniscabiei</name>
    <dbReference type="NCBI Taxonomy" id="2746961"/>
    <lineage>
        <taxon>Bacteria</taxon>
        <taxon>Bacillati</taxon>
        <taxon>Actinomycetota</taxon>
        <taxon>Actinomycetes</taxon>
        <taxon>Kitasatosporales</taxon>
        <taxon>Streptomycetaceae</taxon>
        <taxon>Streptomyces</taxon>
    </lineage>
</organism>
<feature type="domain" description="Terminase large subunit-like endonuclease" evidence="2">
    <location>
        <begin position="275"/>
        <end position="561"/>
    </location>
</feature>
<protein>
    <submittedName>
        <fullName evidence="3">Terminase large subunit</fullName>
    </submittedName>
</protein>
<evidence type="ECO:0000259" key="2">
    <source>
        <dbReference type="Pfam" id="PF20441"/>
    </source>
</evidence>
<evidence type="ECO:0000313" key="3">
    <source>
        <dbReference type="EMBL" id="MDX3044097.1"/>
    </source>
</evidence>
<dbReference type="InterPro" id="IPR005021">
    <property type="entry name" value="Terminase_largesu-like"/>
</dbReference>
<dbReference type="PANTHER" id="PTHR41287:SF1">
    <property type="entry name" value="PROTEIN YMFN"/>
    <property type="match status" value="1"/>
</dbReference>
<dbReference type="InterPro" id="IPR027417">
    <property type="entry name" value="P-loop_NTPase"/>
</dbReference>
<proteinExistence type="predicted"/>
<dbReference type="InterPro" id="IPR046462">
    <property type="entry name" value="TerL_nuclease"/>
</dbReference>
<keyword evidence="4" id="KW-1185">Reference proteome</keyword>
<dbReference type="EMBL" id="JARAWJ010000067">
    <property type="protein sequence ID" value="MDX3044097.1"/>
    <property type="molecule type" value="Genomic_DNA"/>
</dbReference>